<accession>A0A0A9BBD0</accession>
<dbReference type="EMBL" id="GBRH01236601">
    <property type="protein sequence ID" value="JAD61294.1"/>
    <property type="molecule type" value="Transcribed_RNA"/>
</dbReference>
<dbReference type="AlphaFoldDB" id="A0A0A9BBD0"/>
<proteinExistence type="predicted"/>
<sequence length="141" mass="15076">MAMERRIKEEGRGWQRDAAAASNLHAVRCLVQESDPFQISKPKPHHLGLVMKQQGSKEDRCPLFRTAAIVEPEEPDEQCSLSLSLGLDTKCARVMATSPSGSSCILSASPTRRSSSDCSGHSGCSVAPGISLELSLSFCGS</sequence>
<organism evidence="1">
    <name type="scientific">Arundo donax</name>
    <name type="common">Giant reed</name>
    <name type="synonym">Donax arundinaceus</name>
    <dbReference type="NCBI Taxonomy" id="35708"/>
    <lineage>
        <taxon>Eukaryota</taxon>
        <taxon>Viridiplantae</taxon>
        <taxon>Streptophyta</taxon>
        <taxon>Embryophyta</taxon>
        <taxon>Tracheophyta</taxon>
        <taxon>Spermatophyta</taxon>
        <taxon>Magnoliopsida</taxon>
        <taxon>Liliopsida</taxon>
        <taxon>Poales</taxon>
        <taxon>Poaceae</taxon>
        <taxon>PACMAD clade</taxon>
        <taxon>Arundinoideae</taxon>
        <taxon>Arundineae</taxon>
        <taxon>Arundo</taxon>
    </lineage>
</organism>
<reference evidence="1" key="2">
    <citation type="journal article" date="2015" name="Data Brief">
        <title>Shoot transcriptome of the giant reed, Arundo donax.</title>
        <authorList>
            <person name="Barrero R.A."/>
            <person name="Guerrero F.D."/>
            <person name="Moolhuijzen P."/>
            <person name="Goolsby J.A."/>
            <person name="Tidwell J."/>
            <person name="Bellgard S.E."/>
            <person name="Bellgard M.I."/>
        </authorList>
    </citation>
    <scope>NUCLEOTIDE SEQUENCE</scope>
    <source>
        <tissue evidence="1">Shoot tissue taken approximately 20 cm above the soil surface</tissue>
    </source>
</reference>
<name>A0A0A9BBD0_ARUDO</name>
<evidence type="ECO:0000313" key="1">
    <source>
        <dbReference type="EMBL" id="JAD61294.1"/>
    </source>
</evidence>
<protein>
    <submittedName>
        <fullName evidence="1">Uncharacterized protein</fullName>
    </submittedName>
</protein>
<reference evidence="1" key="1">
    <citation type="submission" date="2014-09" db="EMBL/GenBank/DDBJ databases">
        <authorList>
            <person name="Magalhaes I.L.F."/>
            <person name="Oliveira U."/>
            <person name="Santos F.R."/>
            <person name="Vidigal T.H.D.A."/>
            <person name="Brescovit A.D."/>
            <person name="Santos A.J."/>
        </authorList>
    </citation>
    <scope>NUCLEOTIDE SEQUENCE</scope>
    <source>
        <tissue evidence="1">Shoot tissue taken approximately 20 cm above the soil surface</tissue>
    </source>
</reference>